<comment type="catalytic activity">
    <reaction evidence="13">
        <text>a 1,2-diacyl-sn-glycerol + H2O = a 2-acylglycerol + a fatty acid + H(+)</text>
        <dbReference type="Rhea" id="RHEA:33275"/>
        <dbReference type="ChEBI" id="CHEBI:15377"/>
        <dbReference type="ChEBI" id="CHEBI:15378"/>
        <dbReference type="ChEBI" id="CHEBI:17389"/>
        <dbReference type="ChEBI" id="CHEBI:17815"/>
        <dbReference type="ChEBI" id="CHEBI:28868"/>
        <dbReference type="EC" id="3.1.1.116"/>
    </reaction>
    <physiologicalReaction direction="left-to-right" evidence="13">
        <dbReference type="Rhea" id="RHEA:33276"/>
    </physiologicalReaction>
</comment>
<keyword evidence="12" id="KW-0472">Membrane</keyword>
<evidence type="ECO:0000256" key="9">
    <source>
        <dbReference type="ARBA" id="ARBA00022963"/>
    </source>
</evidence>
<dbReference type="Pfam" id="PF01764">
    <property type="entry name" value="Lipase_3"/>
    <property type="match status" value="1"/>
</dbReference>
<evidence type="ECO:0000256" key="12">
    <source>
        <dbReference type="ARBA" id="ARBA00023136"/>
    </source>
</evidence>
<dbReference type="PANTHER" id="PTHR45792:SF8">
    <property type="entry name" value="DIACYLGLYCEROL LIPASE-ALPHA"/>
    <property type="match status" value="1"/>
</dbReference>
<dbReference type="PANTHER" id="PTHR45792">
    <property type="entry name" value="DIACYLGLYCEROL LIPASE HOMOLOG-RELATED"/>
    <property type="match status" value="1"/>
</dbReference>
<dbReference type="InterPro" id="IPR029058">
    <property type="entry name" value="AB_hydrolase_fold"/>
</dbReference>
<evidence type="ECO:0000313" key="18">
    <source>
        <dbReference type="EMBL" id="CAL1166114.1"/>
    </source>
</evidence>
<dbReference type="SUPFAM" id="SSF46938">
    <property type="entry name" value="CRAL/TRIO N-terminal domain"/>
    <property type="match status" value="1"/>
</dbReference>
<dbReference type="CDD" id="cd00519">
    <property type="entry name" value="Lipase_3"/>
    <property type="match status" value="1"/>
</dbReference>
<dbReference type="SMART" id="SM00516">
    <property type="entry name" value="SEC14"/>
    <property type="match status" value="1"/>
</dbReference>
<dbReference type="OrthoDB" id="433146at2759"/>
<keyword evidence="7" id="KW-0378">Hydrolase</keyword>
<dbReference type="GO" id="GO:0005886">
    <property type="term" value="C:plasma membrane"/>
    <property type="evidence" value="ECO:0007669"/>
    <property type="project" value="UniProtKB-SubCell"/>
</dbReference>
<evidence type="ECO:0000256" key="1">
    <source>
        <dbReference type="ARBA" id="ARBA00001913"/>
    </source>
</evidence>
<keyword evidence="10" id="KW-1133">Transmembrane helix</keyword>
<dbReference type="Gene3D" id="3.40.525.10">
    <property type="entry name" value="CRAL-TRIO lipid binding domain"/>
    <property type="match status" value="1"/>
</dbReference>
<dbReference type="SUPFAM" id="SSF52087">
    <property type="entry name" value="CRAL/TRIO domain"/>
    <property type="match status" value="1"/>
</dbReference>
<evidence type="ECO:0000256" key="13">
    <source>
        <dbReference type="ARBA" id="ARBA00024531"/>
    </source>
</evidence>
<evidence type="ECO:0000256" key="7">
    <source>
        <dbReference type="ARBA" id="ARBA00022801"/>
    </source>
</evidence>
<reference evidence="17" key="1">
    <citation type="submission" date="2022-10" db="EMBL/GenBank/DDBJ databases">
        <authorList>
            <person name="Chen Y."/>
            <person name="Dougan E. K."/>
            <person name="Chan C."/>
            <person name="Rhodes N."/>
            <person name="Thang M."/>
        </authorList>
    </citation>
    <scope>NUCLEOTIDE SEQUENCE</scope>
</reference>
<reference evidence="18" key="2">
    <citation type="submission" date="2024-04" db="EMBL/GenBank/DDBJ databases">
        <authorList>
            <person name="Chen Y."/>
            <person name="Shah S."/>
            <person name="Dougan E. K."/>
            <person name="Thang M."/>
            <person name="Chan C."/>
        </authorList>
    </citation>
    <scope>NUCLEOTIDE SEQUENCE [LARGE SCALE GENOMIC DNA]</scope>
</reference>
<evidence type="ECO:0000256" key="11">
    <source>
        <dbReference type="ARBA" id="ARBA00023098"/>
    </source>
</evidence>
<proteinExistence type="predicted"/>
<evidence type="ECO:0000256" key="8">
    <source>
        <dbReference type="ARBA" id="ARBA00022837"/>
    </source>
</evidence>
<dbReference type="Proteomes" id="UP001152797">
    <property type="component" value="Unassembled WGS sequence"/>
</dbReference>
<evidence type="ECO:0000256" key="2">
    <source>
        <dbReference type="ARBA" id="ARBA00004651"/>
    </source>
</evidence>
<gene>
    <name evidence="17" type="ORF">C1SCF055_LOCUS37769</name>
</gene>
<evidence type="ECO:0000256" key="3">
    <source>
        <dbReference type="ARBA" id="ARBA00022475"/>
    </source>
</evidence>
<dbReference type="GO" id="GO:0016042">
    <property type="term" value="P:lipid catabolic process"/>
    <property type="evidence" value="ECO:0007669"/>
    <property type="project" value="UniProtKB-KW"/>
</dbReference>
<evidence type="ECO:0000256" key="5">
    <source>
        <dbReference type="ARBA" id="ARBA00022692"/>
    </source>
</evidence>
<comment type="subcellular location">
    <subcellularLocation>
        <location evidence="2">Cell membrane</location>
        <topology evidence="2">Multi-pass membrane protein</topology>
    </subcellularLocation>
</comment>
<name>A0A9P1DPD2_9DINO</name>
<comment type="cofactor">
    <cofactor evidence="1">
        <name>Ca(2+)</name>
        <dbReference type="ChEBI" id="CHEBI:29108"/>
    </cofactor>
</comment>
<keyword evidence="8" id="KW-0106">Calcium</keyword>
<keyword evidence="9" id="KW-0442">Lipid degradation</keyword>
<dbReference type="InterPro" id="IPR011074">
    <property type="entry name" value="CRAL/TRIO_N_dom"/>
</dbReference>
<dbReference type="Gene3D" id="3.40.50.1820">
    <property type="entry name" value="alpha/beta hydrolase"/>
    <property type="match status" value="1"/>
</dbReference>
<dbReference type="InterPro" id="IPR036865">
    <property type="entry name" value="CRAL-TRIO_dom_sf"/>
</dbReference>
<dbReference type="GO" id="GO:0046872">
    <property type="term" value="F:metal ion binding"/>
    <property type="evidence" value="ECO:0007669"/>
    <property type="project" value="UniProtKB-KW"/>
</dbReference>
<dbReference type="EMBL" id="CAMXCT020005558">
    <property type="protein sequence ID" value="CAL1166114.1"/>
    <property type="molecule type" value="Genomic_DNA"/>
</dbReference>
<dbReference type="GO" id="GO:0016298">
    <property type="term" value="F:lipase activity"/>
    <property type="evidence" value="ECO:0007669"/>
    <property type="project" value="TreeGrafter"/>
</dbReference>
<evidence type="ECO:0000313" key="19">
    <source>
        <dbReference type="Proteomes" id="UP001152797"/>
    </source>
</evidence>
<dbReference type="EMBL" id="CAMXCT030005558">
    <property type="protein sequence ID" value="CAL4800051.1"/>
    <property type="molecule type" value="Genomic_DNA"/>
</dbReference>
<comment type="caution">
    <text evidence="17">The sequence shown here is derived from an EMBL/GenBank/DDBJ whole genome shotgun (WGS) entry which is preliminary data.</text>
</comment>
<dbReference type="PROSITE" id="PS50191">
    <property type="entry name" value="CRAL_TRIO"/>
    <property type="match status" value="1"/>
</dbReference>
<dbReference type="InterPro" id="IPR002921">
    <property type="entry name" value="Fungal_lipase-type"/>
</dbReference>
<evidence type="ECO:0000256" key="4">
    <source>
        <dbReference type="ARBA" id="ARBA00022553"/>
    </source>
</evidence>
<evidence type="ECO:0000313" key="17">
    <source>
        <dbReference type="EMBL" id="CAI4012739.1"/>
    </source>
</evidence>
<dbReference type="EMBL" id="CAMXCT010005558">
    <property type="protein sequence ID" value="CAI4012739.1"/>
    <property type="molecule type" value="Genomic_DNA"/>
</dbReference>
<feature type="domain" description="CRAL-TRIO" evidence="16">
    <location>
        <begin position="1001"/>
        <end position="1175"/>
    </location>
</feature>
<protein>
    <recommendedName>
        <fullName evidence="14">sn-1-specific diacylglycerol lipase</fullName>
        <ecNumber evidence="14">3.1.1.116</ecNumber>
    </recommendedName>
</protein>
<dbReference type="InterPro" id="IPR052214">
    <property type="entry name" value="DAG_Lipase-Related"/>
</dbReference>
<dbReference type="Pfam" id="PF00650">
    <property type="entry name" value="CRAL_TRIO"/>
    <property type="match status" value="1"/>
</dbReference>
<dbReference type="InterPro" id="IPR036273">
    <property type="entry name" value="CRAL/TRIO_N_dom_sf"/>
</dbReference>
<dbReference type="SUPFAM" id="SSF53474">
    <property type="entry name" value="alpha/beta-Hydrolases"/>
    <property type="match status" value="1"/>
</dbReference>
<dbReference type="InterPro" id="IPR001251">
    <property type="entry name" value="CRAL-TRIO_dom"/>
</dbReference>
<organism evidence="17">
    <name type="scientific">Cladocopium goreaui</name>
    <dbReference type="NCBI Taxonomy" id="2562237"/>
    <lineage>
        <taxon>Eukaryota</taxon>
        <taxon>Sar</taxon>
        <taxon>Alveolata</taxon>
        <taxon>Dinophyceae</taxon>
        <taxon>Suessiales</taxon>
        <taxon>Symbiodiniaceae</taxon>
        <taxon>Cladocopium</taxon>
    </lineage>
</organism>
<keyword evidence="3" id="KW-1003">Cell membrane</keyword>
<dbReference type="SMART" id="SM01100">
    <property type="entry name" value="CRAL_TRIO_N"/>
    <property type="match status" value="1"/>
</dbReference>
<keyword evidence="5" id="KW-0812">Transmembrane</keyword>
<dbReference type="AlphaFoldDB" id="A0A9P1DPD2"/>
<keyword evidence="11" id="KW-0443">Lipid metabolism</keyword>
<keyword evidence="4" id="KW-0597">Phosphoprotein</keyword>
<keyword evidence="6" id="KW-0479">Metal-binding</keyword>
<evidence type="ECO:0000256" key="14">
    <source>
        <dbReference type="ARBA" id="ARBA00026104"/>
    </source>
</evidence>
<evidence type="ECO:0000259" key="16">
    <source>
        <dbReference type="PROSITE" id="PS50191"/>
    </source>
</evidence>
<dbReference type="CDD" id="cd00170">
    <property type="entry name" value="SEC14"/>
    <property type="match status" value="1"/>
</dbReference>
<feature type="region of interest" description="Disordered" evidence="15">
    <location>
        <begin position="735"/>
        <end position="756"/>
    </location>
</feature>
<evidence type="ECO:0000256" key="10">
    <source>
        <dbReference type="ARBA" id="ARBA00022989"/>
    </source>
</evidence>
<keyword evidence="19" id="KW-1185">Reference proteome</keyword>
<evidence type="ECO:0000256" key="6">
    <source>
        <dbReference type="ARBA" id="ARBA00022723"/>
    </source>
</evidence>
<dbReference type="EC" id="3.1.1.116" evidence="14"/>
<sequence length="1204" mass="134117">MAVVGERELSARERRMVHMTSDIFGGVDKSVYSTKAQKEMLANLKETFKYVKQVHVPESMNLPSAGEQKKKLMAGNQAVLPGSTTNGPSAAKRDPEFMPKEFWYTSVDLQWHDVRNERCRHKNQMAERVNLGAKEKYLREMSSELFEKVGLPCYLCCPGTQATIAGCSWGTMKALSRATLGRLSRLGLRSWQPPGRQISGVVGLAGALVLTKPTKCEETEGTKMFRMAVERYMPGMIQEIETGRLVLEQVNEVLSSYFGHLKLSTIDPMAVFFKVSEQNELRTEDWKKGQAMLRACGMTDLEGDVALFQDLLRYAKLADVAYAGDEESLRQQLAALQWRFVTGSCEAKPQRPAHFLAMQGKKVLLGVAGTHTIADCLTDCLCDSSPLQVGFAHRGAARASAWLCEEYGESLKYLEENGYEVVLVGHSLGAAVAAACCVQLRAGPGALRTARCVCYAPPATVDPNQAAEAASYITSVVHDDDCIPRMSILSLLELYKSLVSYNWLPRATGLVGKMRADPQQAWFLELGDNAFRKTLEEQLESIWKEQAGQLVEEVKKLEKPRQEAHPLSIPGFIVHLYRCPGGYGIIKALDSNFRSIELSSSMVTDHFLSNYISALETLTAGVSASHHSKLQRLRDFLGDGDDVAEVAVQVHEVAKSVEELVLKARAKLQQRPDRLTKASADRSDLIAETDYLTIDSSLHERHASTKAPENQKAFASDRVQANLAASGKNTMPQADVEVKAPPPLGDSVRTSGPDMRNFSELFGTEMGRRAQPITERQELLGRGVVSTGLCVNFVGVLWLLGKGSGKAESKPLQSNLEVVKAESRAALKQTSWQSTGTAEQFEDSFSWMDFCCSTGRTDTASSSGSSVIRHNSYGGAIDEPVWLQDDSTLHPKFCGYRLKEPGIMPCLDRFPSELLGSNVPPHWEFMMPNCGDQERMKCGEVRERVRHVRGAKDPITMLRFLRARQGSVDAAAKMYESAMRWREGTGYELGFRLNNKDDWLHRKVDSCWPPTALLGKDYDGDPIYWNRMGLGNLEFLEKAPTEFLIQHEVYTITRLMQAMEEASRLNNRPIMHFTVVADLGEMSWRSFNNLKGIMKYKVCVRTLEDNFPELVKRIIAIRVPKLAYTLWNIASNFFDEGTRAKIQIADGKHTMKVLSEFMDPKWVPEALGGTHRIGNSAWCEPCIPCPRGPPSDETMRSLQTAYDA</sequence>
<evidence type="ECO:0000256" key="15">
    <source>
        <dbReference type="SAM" id="MobiDB-lite"/>
    </source>
</evidence>
<accession>A0A9P1DPD2</accession>